<dbReference type="Gene3D" id="3.40.50.720">
    <property type="entry name" value="NAD(P)-binding Rossmann-like Domain"/>
    <property type="match status" value="1"/>
</dbReference>
<proteinExistence type="predicted"/>
<dbReference type="AlphaFoldDB" id="A0A328TU14"/>
<sequence>MLQGDRRHAGTPEDGVISRKQIAQVLVSALSNDAATNKTFELVAERGEAQPDFTPLFMDLQADNPQKNDGVLDLNNMPFSEEPECIINELNLFSIHVKSI</sequence>
<gene>
    <name evidence="1" type="ORF">ACZ87_00899</name>
</gene>
<dbReference type="EMBL" id="LJAM02000048">
    <property type="protein sequence ID" value="RAP72275.1"/>
    <property type="molecule type" value="Genomic_DNA"/>
</dbReference>
<evidence type="ECO:0000313" key="2">
    <source>
        <dbReference type="Proteomes" id="UP000244334"/>
    </source>
</evidence>
<comment type="caution">
    <text evidence="1">The sequence shown here is derived from an EMBL/GenBank/DDBJ whole genome shotgun (WGS) entry which is preliminary data.</text>
</comment>
<evidence type="ECO:0000313" key="1">
    <source>
        <dbReference type="EMBL" id="RAP72275.1"/>
    </source>
</evidence>
<name>A0A328TU14_9GAMM</name>
<protein>
    <submittedName>
        <fullName evidence="1">Uncharacterized protein</fullName>
    </submittedName>
</protein>
<accession>A0A328TU14</accession>
<reference evidence="1" key="1">
    <citation type="submission" date="2018-04" db="EMBL/GenBank/DDBJ databases">
        <title>Genomes of the Obligate Erwinia dacicola and Facultative Enterobacter sp. OLF Endosymbionts of the Olive Fruit fly, Bactrocera oleae.</title>
        <authorList>
            <person name="Estes A.M."/>
            <person name="Hearn D.J."/>
            <person name="Agarwal S."/>
            <person name="Pierson E.A."/>
            <person name="Dunning-Hotopp J.C."/>
        </authorList>
    </citation>
    <scope>NUCLEOTIDE SEQUENCE [LARGE SCALE GENOMIC DNA]</scope>
    <source>
        <strain evidence="1">Oroville</strain>
    </source>
</reference>
<keyword evidence="2" id="KW-1185">Reference proteome</keyword>
<organism evidence="1 2">
    <name type="scientific">Candidatus Erwinia dacicola</name>
    <dbReference type="NCBI Taxonomy" id="252393"/>
    <lineage>
        <taxon>Bacteria</taxon>
        <taxon>Pseudomonadati</taxon>
        <taxon>Pseudomonadota</taxon>
        <taxon>Gammaproteobacteria</taxon>
        <taxon>Enterobacterales</taxon>
        <taxon>Erwiniaceae</taxon>
        <taxon>Erwinia</taxon>
    </lineage>
</organism>
<dbReference type="Proteomes" id="UP000244334">
    <property type="component" value="Unassembled WGS sequence"/>
</dbReference>